<organism evidence="1">
    <name type="scientific">Anguilla anguilla</name>
    <name type="common">European freshwater eel</name>
    <name type="synonym">Muraena anguilla</name>
    <dbReference type="NCBI Taxonomy" id="7936"/>
    <lineage>
        <taxon>Eukaryota</taxon>
        <taxon>Metazoa</taxon>
        <taxon>Chordata</taxon>
        <taxon>Craniata</taxon>
        <taxon>Vertebrata</taxon>
        <taxon>Euteleostomi</taxon>
        <taxon>Actinopterygii</taxon>
        <taxon>Neopterygii</taxon>
        <taxon>Teleostei</taxon>
        <taxon>Anguilliformes</taxon>
        <taxon>Anguillidae</taxon>
        <taxon>Anguilla</taxon>
    </lineage>
</organism>
<name>A0A0E9Q577_ANGAN</name>
<accession>A0A0E9Q577</accession>
<dbReference type="AlphaFoldDB" id="A0A0E9Q577"/>
<reference evidence="1" key="1">
    <citation type="submission" date="2014-11" db="EMBL/GenBank/DDBJ databases">
        <authorList>
            <person name="Amaro Gonzalez C."/>
        </authorList>
    </citation>
    <scope>NUCLEOTIDE SEQUENCE</scope>
</reference>
<dbReference type="EMBL" id="GBXM01066050">
    <property type="protein sequence ID" value="JAH42527.1"/>
    <property type="molecule type" value="Transcribed_RNA"/>
</dbReference>
<proteinExistence type="predicted"/>
<sequence>MTDRTSRRAFCQLKIRLIIHPRLNLPNQ</sequence>
<dbReference type="EMBL" id="GBXM01096885">
    <property type="protein sequence ID" value="JAH11692.1"/>
    <property type="molecule type" value="Transcribed_RNA"/>
</dbReference>
<evidence type="ECO:0000313" key="1">
    <source>
        <dbReference type="EMBL" id="JAH11692.1"/>
    </source>
</evidence>
<protein>
    <submittedName>
        <fullName evidence="1">Uncharacterized protein</fullName>
    </submittedName>
</protein>
<reference evidence="1" key="2">
    <citation type="journal article" date="2015" name="Fish Shellfish Immunol.">
        <title>Early steps in the European eel (Anguilla anguilla)-Vibrio vulnificus interaction in the gills: Role of the RtxA13 toxin.</title>
        <authorList>
            <person name="Callol A."/>
            <person name="Pajuelo D."/>
            <person name="Ebbesson L."/>
            <person name="Teles M."/>
            <person name="MacKenzie S."/>
            <person name="Amaro C."/>
        </authorList>
    </citation>
    <scope>NUCLEOTIDE SEQUENCE</scope>
</reference>